<dbReference type="InterPro" id="IPR015915">
    <property type="entry name" value="Kelch-typ_b-propeller"/>
</dbReference>
<keyword evidence="1" id="KW-0808">Transferase</keyword>
<dbReference type="EMBL" id="FN648663">
    <property type="protein sequence ID" value="CBJ48702.1"/>
    <property type="molecule type" value="Genomic_DNA"/>
</dbReference>
<dbReference type="AlphaFoldDB" id="D7G1X6"/>
<dbReference type="Pfam" id="PF24681">
    <property type="entry name" value="Kelch_KLHDC2_KLHL20_DRC7"/>
    <property type="match status" value="1"/>
</dbReference>
<sequence>MMQLPRVPFCRAGADVANMWMPVWNPDSQLVETAKRVVVFGGRGVDYYDKRADDQLSYLSDMWALHITNTGFRWNKVVPIGQVRPSARWQTGDSVAYGASLVVYGGDDQTTNQVGGLGDLWVFSPRGSRSRLHASEKDYSYDASDRRSEWTEYRRTGKLPGERREPSLAMVNSTLLLQGGKMEDGESNERCDSRFFLVDLGDPQGEWREGPSFPGECGIGGTMDTVNITRKHTADGENEVRAVVFGGCKLAPDGVFSCSNDLYAYDLATNRWEEIVPKSDADAFACEADDTGESPALRHGHASAYIESKTDNMNALFIFGGRENMDDLTPLGDLWMFDFTTMRWSEITPDSKKPAPCNRFYHSLTVWQGGVGDGVASLVVFGGETITRTGQTVFMNDVWLYTPQTGAWREVRSST</sequence>
<dbReference type="OMA" id="ESNERCD"/>
<dbReference type="STRING" id="2880.D7G1X6"/>
<dbReference type="InParanoid" id="D7G1X6"/>
<protein>
    <submittedName>
        <fullName evidence="1">Uncharacterized protein</fullName>
    </submittedName>
</protein>
<dbReference type="PANTHER" id="PTHR23244:SF456">
    <property type="entry name" value="MULTIPLE EPIDERMAL GROWTH FACTOR-LIKE DOMAINS PROTEIN 8"/>
    <property type="match status" value="1"/>
</dbReference>
<dbReference type="SUPFAM" id="SSF117281">
    <property type="entry name" value="Kelch motif"/>
    <property type="match status" value="2"/>
</dbReference>
<evidence type="ECO:0000313" key="1">
    <source>
        <dbReference type="EMBL" id="CBJ48702.1"/>
    </source>
</evidence>
<dbReference type="Gene3D" id="2.120.10.80">
    <property type="entry name" value="Kelch-type beta propeller"/>
    <property type="match status" value="2"/>
</dbReference>
<reference evidence="1 2" key="1">
    <citation type="journal article" date="2010" name="Nature">
        <title>The Ectocarpus genome and the independent evolution of multicellularity in brown algae.</title>
        <authorList>
            <person name="Cock J.M."/>
            <person name="Sterck L."/>
            <person name="Rouze P."/>
            <person name="Scornet D."/>
            <person name="Allen A.E."/>
            <person name="Amoutzias G."/>
            <person name="Anthouard V."/>
            <person name="Artiguenave F."/>
            <person name="Aury J.M."/>
            <person name="Badger J.H."/>
            <person name="Beszteri B."/>
            <person name="Billiau K."/>
            <person name="Bonnet E."/>
            <person name="Bothwell J.H."/>
            <person name="Bowler C."/>
            <person name="Boyen C."/>
            <person name="Brownlee C."/>
            <person name="Carrano C.J."/>
            <person name="Charrier B."/>
            <person name="Cho G.Y."/>
            <person name="Coelho S.M."/>
            <person name="Collen J."/>
            <person name="Corre E."/>
            <person name="Da Silva C."/>
            <person name="Delage L."/>
            <person name="Delaroque N."/>
            <person name="Dittami S.M."/>
            <person name="Doulbeau S."/>
            <person name="Elias M."/>
            <person name="Farnham G."/>
            <person name="Gachon C.M."/>
            <person name="Gschloessl B."/>
            <person name="Heesch S."/>
            <person name="Jabbari K."/>
            <person name="Jubin C."/>
            <person name="Kawai H."/>
            <person name="Kimura K."/>
            <person name="Kloareg B."/>
            <person name="Kupper F.C."/>
            <person name="Lang D."/>
            <person name="Le Bail A."/>
            <person name="Leblanc C."/>
            <person name="Lerouge P."/>
            <person name="Lohr M."/>
            <person name="Lopez P.J."/>
            <person name="Martens C."/>
            <person name="Maumus F."/>
            <person name="Michel G."/>
            <person name="Miranda-Saavedra D."/>
            <person name="Morales J."/>
            <person name="Moreau H."/>
            <person name="Motomura T."/>
            <person name="Nagasato C."/>
            <person name="Napoli C.A."/>
            <person name="Nelson D.R."/>
            <person name="Nyvall-Collen P."/>
            <person name="Peters A.F."/>
            <person name="Pommier C."/>
            <person name="Potin P."/>
            <person name="Poulain J."/>
            <person name="Quesneville H."/>
            <person name="Read B."/>
            <person name="Rensing S.A."/>
            <person name="Ritter A."/>
            <person name="Rousvoal S."/>
            <person name="Samanta M."/>
            <person name="Samson G."/>
            <person name="Schroeder D.C."/>
            <person name="Segurens B."/>
            <person name="Strittmatter M."/>
            <person name="Tonon T."/>
            <person name="Tregear J.W."/>
            <person name="Valentin K."/>
            <person name="von Dassow P."/>
            <person name="Yamagishi T."/>
            <person name="Van de Peer Y."/>
            <person name="Wincker P."/>
        </authorList>
    </citation>
    <scope>NUCLEOTIDE SEQUENCE [LARGE SCALE GENOMIC DNA]</scope>
    <source>
        <strain evidence="2">Ec32 / CCAP1310/4</strain>
    </source>
</reference>
<dbReference type="Proteomes" id="UP000002630">
    <property type="component" value="Linkage Group LG18"/>
</dbReference>
<dbReference type="OrthoDB" id="45365at2759"/>
<name>D7G1X6_ECTSI</name>
<proteinExistence type="predicted"/>
<dbReference type="PANTHER" id="PTHR23244">
    <property type="entry name" value="KELCH REPEAT DOMAIN"/>
    <property type="match status" value="1"/>
</dbReference>
<accession>D7G1X6</accession>
<evidence type="ECO:0000313" key="2">
    <source>
        <dbReference type="Proteomes" id="UP000002630"/>
    </source>
</evidence>
<keyword evidence="1" id="KW-0418">Kinase</keyword>
<dbReference type="EMBL" id="FN649743">
    <property type="protein sequence ID" value="CBJ48702.1"/>
    <property type="molecule type" value="Genomic_DNA"/>
</dbReference>
<gene>
    <name evidence="1" type="ORF">Esi_0046_0088</name>
</gene>
<organism evidence="1 2">
    <name type="scientific">Ectocarpus siliculosus</name>
    <name type="common">Brown alga</name>
    <name type="synonym">Conferva siliculosa</name>
    <dbReference type="NCBI Taxonomy" id="2880"/>
    <lineage>
        <taxon>Eukaryota</taxon>
        <taxon>Sar</taxon>
        <taxon>Stramenopiles</taxon>
        <taxon>Ochrophyta</taxon>
        <taxon>PX clade</taxon>
        <taxon>Phaeophyceae</taxon>
        <taxon>Ectocarpales</taxon>
        <taxon>Ectocarpaceae</taxon>
        <taxon>Ectocarpus</taxon>
    </lineage>
</organism>
<keyword evidence="2" id="KW-1185">Reference proteome</keyword>